<dbReference type="OrthoDB" id="542841at2759"/>
<evidence type="ECO:0000256" key="2">
    <source>
        <dbReference type="PROSITE-ProRule" id="PRU10099"/>
    </source>
</evidence>
<dbReference type="AlphaFoldDB" id="A0A834MG39"/>
<dbReference type="PANTHER" id="PTHR11707">
    <property type="entry name" value="L-ASPARAGINASE"/>
    <property type="match status" value="1"/>
</dbReference>
<evidence type="ECO:0000313" key="5">
    <source>
        <dbReference type="Proteomes" id="UP000625711"/>
    </source>
</evidence>
<dbReference type="PIRSF" id="PIRSF500176">
    <property type="entry name" value="L_ASNase"/>
    <property type="match status" value="1"/>
</dbReference>
<evidence type="ECO:0000256" key="1">
    <source>
        <dbReference type="ARBA" id="ARBA00012920"/>
    </source>
</evidence>
<feature type="domain" description="Asparaginase/glutaminase C-terminal" evidence="3">
    <location>
        <begin position="119"/>
        <end position="223"/>
    </location>
</feature>
<dbReference type="GO" id="GO:0006528">
    <property type="term" value="P:asparagine metabolic process"/>
    <property type="evidence" value="ECO:0007669"/>
    <property type="project" value="UniProtKB-ARBA"/>
</dbReference>
<keyword evidence="5" id="KW-1185">Reference proteome</keyword>
<proteinExistence type="predicted"/>
<dbReference type="EC" id="3.5.1.1" evidence="1"/>
<dbReference type="InterPro" id="IPR006034">
    <property type="entry name" value="Asparaginase/glutaminase-like"/>
</dbReference>
<dbReference type="PRINTS" id="PR00139">
    <property type="entry name" value="ASNGLNASE"/>
</dbReference>
<dbReference type="InterPro" id="IPR040919">
    <property type="entry name" value="Asparaginase_C"/>
</dbReference>
<feature type="active site" evidence="2">
    <location>
        <position position="14"/>
    </location>
</feature>
<dbReference type="Gene3D" id="3.40.50.40">
    <property type="match status" value="1"/>
</dbReference>
<dbReference type="InterPro" id="IPR027473">
    <property type="entry name" value="L-asparaginase_C"/>
</dbReference>
<gene>
    <name evidence="4" type="ORF">GWI33_005403</name>
</gene>
<dbReference type="EMBL" id="JAACXV010000270">
    <property type="protein sequence ID" value="KAF7280891.1"/>
    <property type="molecule type" value="Genomic_DNA"/>
</dbReference>
<dbReference type="PANTHER" id="PTHR11707:SF28">
    <property type="entry name" value="60 KDA LYSOPHOSPHOLIPASE"/>
    <property type="match status" value="1"/>
</dbReference>
<dbReference type="PIRSF" id="PIRSF001220">
    <property type="entry name" value="L-ASNase_gatD"/>
    <property type="match status" value="1"/>
</dbReference>
<evidence type="ECO:0000313" key="4">
    <source>
        <dbReference type="EMBL" id="KAF7280891.1"/>
    </source>
</evidence>
<comment type="caution">
    <text evidence="4">The sequence shown here is derived from an EMBL/GenBank/DDBJ whole genome shotgun (WGS) entry which is preliminary data.</text>
</comment>
<reference evidence="4" key="1">
    <citation type="submission" date="2020-08" db="EMBL/GenBank/DDBJ databases">
        <title>Genome sequencing and assembly of the red palm weevil Rhynchophorus ferrugineus.</title>
        <authorList>
            <person name="Dias G.B."/>
            <person name="Bergman C.M."/>
            <person name="Manee M."/>
        </authorList>
    </citation>
    <scope>NUCLEOTIDE SEQUENCE</scope>
    <source>
        <strain evidence="4">AA-2017</strain>
        <tissue evidence="4">Whole larva</tissue>
    </source>
</reference>
<dbReference type="InterPro" id="IPR037152">
    <property type="entry name" value="L-asparaginase_N_sf"/>
</dbReference>
<evidence type="ECO:0000259" key="3">
    <source>
        <dbReference type="Pfam" id="PF17763"/>
    </source>
</evidence>
<dbReference type="Pfam" id="PF17763">
    <property type="entry name" value="Asparaginase_C"/>
    <property type="match status" value="1"/>
</dbReference>
<sequence length="239" mass="26368">MEQRKILVLYTGGTIGMKKNEDGVYVPVKEEFLKYICNISKLNSSDCKKRGEFIIGNRTTKVDTGSYDGFSSPNFEPLATVNQDEKTVLGSDIIRERTNNPNNLRKNIRLVIKNNLTEKIGVLFCTPTTNQVHIRRSLEGAKGLVILTFGNGNMNTDAEGVIETLRDAIKKGTVILNVTQCLKGSVMSNYEPGNDLHNIGVISGNDITTEAAYAKMVVLLQNNPADIFKISVHGEMTVK</sequence>
<dbReference type="InterPro" id="IPR020827">
    <property type="entry name" value="Asparaginase/glutaminase_AS1"/>
</dbReference>
<dbReference type="Gene3D" id="3.40.50.1170">
    <property type="entry name" value="L-asparaginase, N-terminal domain"/>
    <property type="match status" value="2"/>
</dbReference>
<protein>
    <recommendedName>
        <fullName evidence="1">asparaginase</fullName>
        <ecNumber evidence="1">3.5.1.1</ecNumber>
    </recommendedName>
</protein>
<organism evidence="4 5">
    <name type="scientific">Rhynchophorus ferrugineus</name>
    <name type="common">Red palm weevil</name>
    <name type="synonym">Curculio ferrugineus</name>
    <dbReference type="NCBI Taxonomy" id="354439"/>
    <lineage>
        <taxon>Eukaryota</taxon>
        <taxon>Metazoa</taxon>
        <taxon>Ecdysozoa</taxon>
        <taxon>Arthropoda</taxon>
        <taxon>Hexapoda</taxon>
        <taxon>Insecta</taxon>
        <taxon>Pterygota</taxon>
        <taxon>Neoptera</taxon>
        <taxon>Endopterygota</taxon>
        <taxon>Coleoptera</taxon>
        <taxon>Polyphaga</taxon>
        <taxon>Cucujiformia</taxon>
        <taxon>Curculionidae</taxon>
        <taxon>Dryophthorinae</taxon>
        <taxon>Rhynchophorus</taxon>
    </lineage>
</organism>
<dbReference type="PROSITE" id="PS00144">
    <property type="entry name" value="ASN_GLN_ASE_1"/>
    <property type="match status" value="1"/>
</dbReference>
<dbReference type="PROSITE" id="PS51732">
    <property type="entry name" value="ASN_GLN_ASE_3"/>
    <property type="match status" value="1"/>
</dbReference>
<name>A0A834MG39_RHYFE</name>
<dbReference type="SUPFAM" id="SSF53774">
    <property type="entry name" value="Glutaminase/Asparaginase"/>
    <property type="match status" value="2"/>
</dbReference>
<dbReference type="GO" id="GO:0004067">
    <property type="term" value="F:asparaginase activity"/>
    <property type="evidence" value="ECO:0007669"/>
    <property type="project" value="UniProtKB-UniRule"/>
</dbReference>
<dbReference type="InterPro" id="IPR036152">
    <property type="entry name" value="Asp/glu_Ase-like_sf"/>
</dbReference>
<accession>A0A834MG39</accession>
<dbReference type="SMART" id="SM00870">
    <property type="entry name" value="Asparaginase"/>
    <property type="match status" value="1"/>
</dbReference>
<dbReference type="Proteomes" id="UP000625711">
    <property type="component" value="Unassembled WGS sequence"/>
</dbReference>